<keyword evidence="1" id="KW-1133">Transmembrane helix</keyword>
<feature type="transmembrane region" description="Helical" evidence="1">
    <location>
        <begin position="38"/>
        <end position="57"/>
    </location>
</feature>
<evidence type="ECO:0000256" key="1">
    <source>
        <dbReference type="SAM" id="Phobius"/>
    </source>
</evidence>
<feature type="transmembrane region" description="Helical" evidence="1">
    <location>
        <begin position="183"/>
        <end position="205"/>
    </location>
</feature>
<feature type="transmembrane region" description="Helical" evidence="1">
    <location>
        <begin position="118"/>
        <end position="136"/>
    </location>
</feature>
<keyword evidence="1" id="KW-0812">Transmembrane</keyword>
<dbReference type="AlphaFoldDB" id="Q2YZY3"/>
<evidence type="ECO:0000313" key="2">
    <source>
        <dbReference type="EMBL" id="CAI78582.1"/>
    </source>
</evidence>
<accession>Q2YZY3</accession>
<feature type="transmembrane region" description="Helical" evidence="1">
    <location>
        <begin position="143"/>
        <end position="163"/>
    </location>
</feature>
<dbReference type="EMBL" id="AJ937765">
    <property type="protein sequence ID" value="CAI78582.1"/>
    <property type="molecule type" value="Genomic_DNA"/>
</dbReference>
<name>Q2YZY3_9BACT</name>
<feature type="transmembrane region" description="Helical" evidence="1">
    <location>
        <begin position="9"/>
        <end position="26"/>
    </location>
</feature>
<keyword evidence="1" id="KW-0472">Membrane</keyword>
<reference evidence="2" key="1">
    <citation type="journal article" date="2005" name="Environ. Microbiol.">
        <title>Lateral gene transfer and phylogenetic assignment of environmental fosmid clones.</title>
        <authorList>
            <person name="Nesbo C.L."/>
            <person name="Boucher Y."/>
            <person name="Dlutek M."/>
            <person name="Doolittle F.W."/>
        </authorList>
    </citation>
    <scope>NUCLEOTIDE SEQUENCE</scope>
</reference>
<proteinExistence type="predicted"/>
<protein>
    <submittedName>
        <fullName evidence="2">Uncharacterized protein</fullName>
    </submittedName>
</protein>
<sequence>MRIKGAGQAVLPAAFWALFALIILLNPRASGWVDSARGYLGAILPLMGGILGAYAVLDDPALEILFSTPARAEWMLAERLVPPLLIIAAAAGSFQIFLRLLGFNLTILSDPVSLQFDWLVPTLVLTGWGTSVALLARHCAAGALAVGVVWILHLIARGWFLSLKTGSVFFLFLGIFRPGDPRLFANRVVLTLLAGGFLTAAAVLLKKQERYI</sequence>
<feature type="transmembrane region" description="Helical" evidence="1">
    <location>
        <begin position="80"/>
        <end position="98"/>
    </location>
</feature>
<organism evidence="2">
    <name type="scientific">uncultured Aminicenantes bacterium</name>
    <dbReference type="NCBI Taxonomy" id="174294"/>
    <lineage>
        <taxon>Bacteria</taxon>
        <taxon>Candidatus Aminicenantota</taxon>
        <taxon>environmental samples</taxon>
    </lineage>
</organism>